<protein>
    <submittedName>
        <fullName evidence="1">Uncharacterized protein</fullName>
    </submittedName>
</protein>
<sequence>MEVFAISEEENWFRSVRDTHGYPDYYQLLLVIFGVSLVPYLTADSICEGYLNKVLGKSFRKYFLPPPCDEAMDRRPHILKLANFAAGKLGPRLSRQIAKEIVNPQASIGFSVYPEDFLEVEGHYSMTIVAACPQG</sequence>
<organism evidence="1 2">
    <name type="scientific">Cytospora mali</name>
    <name type="common">Apple Valsa canker fungus</name>
    <name type="synonym">Valsa mali</name>
    <dbReference type="NCBI Taxonomy" id="578113"/>
    <lineage>
        <taxon>Eukaryota</taxon>
        <taxon>Fungi</taxon>
        <taxon>Dikarya</taxon>
        <taxon>Ascomycota</taxon>
        <taxon>Pezizomycotina</taxon>
        <taxon>Sordariomycetes</taxon>
        <taxon>Sordariomycetidae</taxon>
        <taxon>Diaporthales</taxon>
        <taxon>Cytosporaceae</taxon>
        <taxon>Cytospora</taxon>
    </lineage>
</organism>
<accession>A0A194UR64</accession>
<evidence type="ECO:0000313" key="1">
    <source>
        <dbReference type="EMBL" id="KUI54187.1"/>
    </source>
</evidence>
<reference evidence="2" key="1">
    <citation type="submission" date="2014-12" db="EMBL/GenBank/DDBJ databases">
        <title>Genome Sequence of Valsa Canker Pathogens Uncovers a Specific Adaption of Colonization on Woody Bark.</title>
        <authorList>
            <person name="Yin Z."/>
            <person name="Liu H."/>
            <person name="Gao X."/>
            <person name="Li Z."/>
            <person name="Song N."/>
            <person name="Ke X."/>
            <person name="Dai Q."/>
            <person name="Wu Y."/>
            <person name="Sun Y."/>
            <person name="Xu J.-R."/>
            <person name="Kang Z.K."/>
            <person name="Wang L."/>
            <person name="Huang L."/>
        </authorList>
    </citation>
    <scope>NUCLEOTIDE SEQUENCE [LARGE SCALE GENOMIC DNA]</scope>
    <source>
        <strain evidence="2">SXYL134</strain>
    </source>
</reference>
<dbReference type="EMBL" id="KN714672">
    <property type="protein sequence ID" value="KUI54187.1"/>
    <property type="molecule type" value="Genomic_DNA"/>
</dbReference>
<dbReference type="AlphaFoldDB" id="A0A194UR64"/>
<evidence type="ECO:0000313" key="2">
    <source>
        <dbReference type="Proteomes" id="UP000078576"/>
    </source>
</evidence>
<dbReference type="Proteomes" id="UP000078576">
    <property type="component" value="Unassembled WGS sequence"/>
</dbReference>
<proteinExistence type="predicted"/>
<name>A0A194UR64_CYTMA</name>
<gene>
    <name evidence="1" type="ORF">VP1G_10647</name>
</gene>
<keyword evidence="2" id="KW-1185">Reference proteome</keyword>